<evidence type="ECO:0000259" key="9">
    <source>
        <dbReference type="Pfam" id="PF00586"/>
    </source>
</evidence>
<comment type="catalytic activity">
    <reaction evidence="8">
        <text>N(2)-formyl-N(1)-(5-phospho-beta-D-ribosyl)glycinamide + L-glutamine + ATP + H2O = 2-formamido-N(1)-(5-O-phospho-beta-D-ribosyl)acetamidine + L-glutamate + ADP + phosphate + H(+)</text>
        <dbReference type="Rhea" id="RHEA:17129"/>
        <dbReference type="ChEBI" id="CHEBI:15377"/>
        <dbReference type="ChEBI" id="CHEBI:15378"/>
        <dbReference type="ChEBI" id="CHEBI:29985"/>
        <dbReference type="ChEBI" id="CHEBI:30616"/>
        <dbReference type="ChEBI" id="CHEBI:43474"/>
        <dbReference type="ChEBI" id="CHEBI:58359"/>
        <dbReference type="ChEBI" id="CHEBI:147286"/>
        <dbReference type="ChEBI" id="CHEBI:147287"/>
        <dbReference type="ChEBI" id="CHEBI:456216"/>
        <dbReference type="EC" id="6.3.5.3"/>
    </reaction>
</comment>
<dbReference type="InterPro" id="IPR036921">
    <property type="entry name" value="PurM-like_N_sf"/>
</dbReference>
<keyword evidence="7 8" id="KW-0460">Magnesium</keyword>
<dbReference type="Gene3D" id="3.90.650.10">
    <property type="entry name" value="PurM-like C-terminal domain"/>
    <property type="match status" value="2"/>
</dbReference>
<reference evidence="12" key="1">
    <citation type="submission" date="2010-02" db="EMBL/GenBank/DDBJ databases">
        <title>Complete sequence of Aciduliprofundum boonei T469.</title>
        <authorList>
            <consortium name="US DOE Joint Genome Institute"/>
            <person name="Lucas S."/>
            <person name="Copeland A."/>
            <person name="Lapidus A."/>
            <person name="Cheng J.-F."/>
            <person name="Bruce D."/>
            <person name="Goodwin L."/>
            <person name="Pitluck S."/>
            <person name="Saunders E."/>
            <person name="Detter J.C."/>
            <person name="Han C."/>
            <person name="Tapia R."/>
            <person name="Land M."/>
            <person name="Hauser L."/>
            <person name="Kyrpides N."/>
            <person name="Mikhailova N."/>
            <person name="Flores G."/>
            <person name="Reysenbach A.-L."/>
            <person name="Woyke T."/>
        </authorList>
    </citation>
    <scope>NUCLEOTIDE SEQUENCE</scope>
    <source>
        <strain evidence="12">T469</strain>
    </source>
</reference>
<keyword evidence="4 8" id="KW-0547">Nucleotide-binding</keyword>
<feature type="binding site" evidence="8">
    <location>
        <position position="529"/>
    </location>
    <ligand>
        <name>ATP</name>
        <dbReference type="ChEBI" id="CHEBI:30616"/>
    </ligand>
</feature>
<feature type="binding site" evidence="8">
    <location>
        <begin position="342"/>
        <end position="344"/>
    </location>
    <ligand>
        <name>substrate</name>
    </ligand>
</feature>
<comment type="subunit">
    <text evidence="8">Monomer. Part of the FGAM synthase complex composed of 1 PurL, 1 PurQ and 2 PurS subunits.</text>
</comment>
<keyword evidence="6 8" id="KW-0067">ATP-binding</keyword>
<evidence type="ECO:0000256" key="3">
    <source>
        <dbReference type="ARBA" id="ARBA00022723"/>
    </source>
</evidence>
<dbReference type="UniPathway" id="UPA00074">
    <property type="reaction ID" value="UER00128"/>
</dbReference>
<feature type="domain" description="PurM-like C-terminal" evidence="10">
    <location>
        <begin position="231"/>
        <end position="386"/>
    </location>
</feature>
<feature type="binding site" evidence="8">
    <location>
        <position position="114"/>
    </location>
    <ligand>
        <name>Mg(2+)</name>
        <dbReference type="ChEBI" id="CHEBI:18420"/>
        <label>1</label>
    </ligand>
</feature>
<dbReference type="Proteomes" id="UP000001400">
    <property type="component" value="Chromosome"/>
</dbReference>
<dbReference type="PIRSF" id="PIRSF001587">
    <property type="entry name" value="FGAM_synthase_II"/>
    <property type="match status" value="1"/>
</dbReference>
<feature type="active site" description="Proton acceptor" evidence="8">
    <location>
        <position position="116"/>
    </location>
</feature>
<feature type="active site" evidence="8">
    <location>
        <position position="68"/>
    </location>
</feature>
<gene>
    <name evidence="8" type="primary">purL</name>
    <name evidence="12" type="ordered locus">Aboo_0912</name>
</gene>
<dbReference type="EMBL" id="CP001941">
    <property type="protein sequence ID" value="ADD08721.1"/>
    <property type="molecule type" value="Genomic_DNA"/>
</dbReference>
<comment type="similarity">
    <text evidence="8">Belongs to the FGAMS family.</text>
</comment>
<dbReference type="Gene3D" id="3.30.1330.10">
    <property type="entry name" value="PurM-like, N-terminal domain"/>
    <property type="match status" value="2"/>
</dbReference>
<dbReference type="CDD" id="cd02203">
    <property type="entry name" value="PurL_repeat1"/>
    <property type="match status" value="1"/>
</dbReference>
<dbReference type="CDD" id="cd02204">
    <property type="entry name" value="PurL_repeat2"/>
    <property type="match status" value="1"/>
</dbReference>
<dbReference type="InterPro" id="IPR036676">
    <property type="entry name" value="PurM-like_C_sf"/>
</dbReference>
<comment type="pathway">
    <text evidence="8">Purine metabolism; IMP biosynthesis via de novo pathway; 5-amino-1-(5-phospho-D-ribosyl)imidazole from N(2)-formyl-N(1)-(5-phospho-D-ribosyl)glycinamide: step 1/2.</text>
</comment>
<keyword evidence="13" id="KW-1185">Reference proteome</keyword>
<dbReference type="PANTHER" id="PTHR43555">
    <property type="entry name" value="PHOSPHORIBOSYLFORMYLGLYCINAMIDINE SYNTHASE SUBUNIT PURL"/>
    <property type="match status" value="1"/>
</dbReference>
<dbReference type="SUPFAM" id="SSF55326">
    <property type="entry name" value="PurM N-terminal domain-like"/>
    <property type="match status" value="2"/>
</dbReference>
<feature type="binding site" evidence="8">
    <location>
        <position position="71"/>
    </location>
    <ligand>
        <name>ATP</name>
        <dbReference type="ChEBI" id="CHEBI:30616"/>
    </ligand>
</feature>
<feature type="binding site" evidence="8">
    <location>
        <position position="138"/>
    </location>
    <ligand>
        <name>Mg(2+)</name>
        <dbReference type="ChEBI" id="CHEBI:18420"/>
        <label>2</label>
    </ligand>
</feature>
<dbReference type="NCBIfam" id="TIGR01736">
    <property type="entry name" value="FGAM_synth_II"/>
    <property type="match status" value="1"/>
</dbReference>
<feature type="domain" description="PurM-like N-terminal" evidence="9">
    <location>
        <begin position="96"/>
        <end position="219"/>
    </location>
</feature>
<keyword evidence="1 8" id="KW-0963">Cytoplasm</keyword>
<dbReference type="NCBIfam" id="NF002290">
    <property type="entry name" value="PRK01213.1"/>
    <property type="match status" value="1"/>
</dbReference>
<dbReference type="PANTHER" id="PTHR43555:SF1">
    <property type="entry name" value="PHOSPHORIBOSYLFORMYLGLYCINAMIDINE SYNTHASE SUBUNIT PURL"/>
    <property type="match status" value="1"/>
</dbReference>
<feature type="binding site" evidence="8">
    <location>
        <position position="270"/>
    </location>
    <ligand>
        <name>substrate</name>
    </ligand>
</feature>
<evidence type="ECO:0000313" key="13">
    <source>
        <dbReference type="Proteomes" id="UP000001400"/>
    </source>
</evidence>
<dbReference type="InterPro" id="IPR016188">
    <property type="entry name" value="PurM-like_N"/>
</dbReference>
<feature type="binding site" evidence="8">
    <location>
        <position position="567"/>
    </location>
    <ligand>
        <name>Mg(2+)</name>
        <dbReference type="ChEBI" id="CHEBI:18420"/>
        <label>1</label>
    </ligand>
</feature>
<evidence type="ECO:0000256" key="8">
    <source>
        <dbReference type="HAMAP-Rule" id="MF_00420"/>
    </source>
</evidence>
<feature type="domain" description="Phosphoribosylformylglycinamidine synthase linker" evidence="11">
    <location>
        <begin position="23"/>
        <end position="72"/>
    </location>
</feature>
<feature type="binding site" evidence="8">
    <location>
        <begin position="115"/>
        <end position="118"/>
    </location>
    <ligand>
        <name>substrate</name>
    </ligand>
</feature>
<dbReference type="GO" id="GO:0006189">
    <property type="term" value="P:'de novo' IMP biosynthetic process"/>
    <property type="evidence" value="ECO:0007669"/>
    <property type="project" value="UniProtKB-UniRule"/>
</dbReference>
<dbReference type="Pfam" id="PF02769">
    <property type="entry name" value="AIRS_C"/>
    <property type="match status" value="2"/>
</dbReference>
<feature type="binding site" evidence="8">
    <location>
        <position position="298"/>
    </location>
    <ligand>
        <name>Mg(2+)</name>
        <dbReference type="ChEBI" id="CHEBI:18420"/>
        <label>2</label>
    </ligand>
</feature>
<feature type="domain" description="PurM-like N-terminal" evidence="9">
    <location>
        <begin position="472"/>
        <end position="591"/>
    </location>
</feature>
<dbReference type="GO" id="GO:0000287">
    <property type="term" value="F:magnesium ion binding"/>
    <property type="evidence" value="ECO:0007669"/>
    <property type="project" value="UniProtKB-UniRule"/>
</dbReference>
<feature type="binding site" evidence="8">
    <location>
        <position position="112"/>
    </location>
    <ligand>
        <name>ATP</name>
        <dbReference type="ChEBI" id="CHEBI:30616"/>
    </ligand>
</feature>
<dbReference type="Pfam" id="PF00586">
    <property type="entry name" value="AIRS"/>
    <property type="match status" value="2"/>
</dbReference>
<evidence type="ECO:0000256" key="6">
    <source>
        <dbReference type="ARBA" id="ARBA00022840"/>
    </source>
</evidence>
<proteinExistence type="inferred from homology"/>
<accession>D3T9E2</accession>
<dbReference type="KEGG" id="abi:Aboo_0912"/>
<organism evidence="12 13">
    <name type="scientific">Aciduliprofundum boonei (strain DSM 19572 / T469)</name>
    <dbReference type="NCBI Taxonomy" id="439481"/>
    <lineage>
        <taxon>Archaea</taxon>
        <taxon>Methanobacteriati</taxon>
        <taxon>Thermoplasmatota</taxon>
        <taxon>DHVE2 group</taxon>
        <taxon>Candidatus Aciduliprofundum</taxon>
    </lineage>
</organism>
<evidence type="ECO:0000256" key="4">
    <source>
        <dbReference type="ARBA" id="ARBA00022741"/>
    </source>
</evidence>
<dbReference type="InterPro" id="IPR041609">
    <property type="entry name" value="PurL_linker"/>
</dbReference>
<protein>
    <recommendedName>
        <fullName evidence="8">Phosphoribosylformylglycinamidine synthase subunit PurL</fullName>
        <shortName evidence="8">FGAM synthase</shortName>
        <ecNumber evidence="8">6.3.5.3</ecNumber>
    </recommendedName>
    <alternativeName>
        <fullName evidence="8">Formylglycinamide ribonucleotide amidotransferase subunit II</fullName>
        <shortName evidence="8">FGAR amidotransferase II</shortName>
        <shortName evidence="8">FGAR-AT II</shortName>
    </alternativeName>
    <alternativeName>
        <fullName evidence="8">Glutamine amidotransferase PurL</fullName>
    </alternativeName>
    <alternativeName>
        <fullName evidence="8">Phosphoribosylformylglycinamidine synthase subunit II</fullName>
    </alternativeName>
</protein>
<comment type="function">
    <text evidence="8">Part of the phosphoribosylformylglycinamidine synthase complex involved in the purines biosynthetic pathway. Catalyzes the ATP-dependent conversion of formylglycinamide ribonucleotide (FGAR) and glutamine to yield formylglycinamidine ribonucleotide (FGAM) and glutamate. The FGAM synthase complex is composed of three subunits. PurQ produces an ammonia molecule by converting glutamine to glutamate. PurL transfers the ammonia molecule to FGAR to form FGAM in an ATP-dependent manner. PurS interacts with PurQ and PurL and is thought to assist in the transfer of the ammonia molecule from PurQ to PurL.</text>
</comment>
<evidence type="ECO:0000259" key="10">
    <source>
        <dbReference type="Pfam" id="PF02769"/>
    </source>
</evidence>
<evidence type="ECO:0000256" key="1">
    <source>
        <dbReference type="ARBA" id="ARBA00022490"/>
    </source>
</evidence>
<evidence type="ECO:0000256" key="5">
    <source>
        <dbReference type="ARBA" id="ARBA00022755"/>
    </source>
</evidence>
<dbReference type="GO" id="GO:0005737">
    <property type="term" value="C:cytoplasm"/>
    <property type="evidence" value="ECO:0007669"/>
    <property type="project" value="UniProtKB-SubCell"/>
</dbReference>
<keyword evidence="3 8" id="KW-0479">Metal-binding</keyword>
<name>D3T9E2_ACIB4</name>
<evidence type="ECO:0000313" key="12">
    <source>
        <dbReference type="EMBL" id="ADD08721.1"/>
    </source>
</evidence>
<comment type="caution">
    <text evidence="8">Lacks conserved residue(s) required for the propagation of feature annotation.</text>
</comment>
<dbReference type="GO" id="GO:0004642">
    <property type="term" value="F:phosphoribosylformylglycinamidine synthase activity"/>
    <property type="evidence" value="ECO:0007669"/>
    <property type="project" value="UniProtKB-UniRule"/>
</dbReference>
<evidence type="ECO:0000259" key="11">
    <source>
        <dbReference type="Pfam" id="PF18072"/>
    </source>
</evidence>
<dbReference type="HAMAP" id="MF_00420">
    <property type="entry name" value="PurL_2"/>
    <property type="match status" value="1"/>
</dbReference>
<dbReference type="SUPFAM" id="SSF56042">
    <property type="entry name" value="PurM C-terminal domain-like"/>
    <property type="match status" value="2"/>
</dbReference>
<dbReference type="AlphaFoldDB" id="D3T9E2"/>
<evidence type="ECO:0000256" key="7">
    <source>
        <dbReference type="ARBA" id="ARBA00022842"/>
    </source>
</evidence>
<dbReference type="EC" id="6.3.5.3" evidence="8"/>
<feature type="binding site" evidence="8">
    <location>
        <position position="137"/>
    </location>
    <ligand>
        <name>substrate</name>
    </ligand>
</feature>
<dbReference type="HOGENOM" id="CLU_003100_0_1_2"/>
<dbReference type="RefSeq" id="WP_012997256.1">
    <property type="nucleotide sequence ID" value="NC_013926.1"/>
</dbReference>
<dbReference type="Pfam" id="PF18072">
    <property type="entry name" value="FGAR-AT_linker"/>
    <property type="match status" value="1"/>
</dbReference>
<keyword evidence="5 8" id="KW-0658">Purine biosynthesis</keyword>
<feature type="binding site" evidence="8">
    <location>
        <position position="566"/>
    </location>
    <ligand>
        <name>ATP</name>
        <dbReference type="ChEBI" id="CHEBI:30616"/>
    </ligand>
</feature>
<sequence>MRARGIAPKVYEIEILNASEKDLKEINESLGLALSLEEMKKLQEFFVSLRRNPTDIEIHAIAQGWSEHCSYKSSKPVLRKYIFGIPSKHALIVMQDDAGVVEFNEDYAYVFKIESHNHPSAVEPYGGAATGVGGIIRDVLNMGAKPIALVDPLFFGPPDYPYEKLNPGIKHPLYLMQGVIAGIRDYGNRVGIPTVAGITYFHEDFVNNILVNAGCLGIVRKDKIVRSVVSKAGLKFVLMGGRTGRDGIHGVNFASKILSEKSEEERQAVQLGNPIIKEPLIHAILEANDAGIIKGMKDLGGGGLGSVIGEMCHTGGVGAEVHLDKVLLKEKDMAPWEIWVSESQERMLLAVEEKDIEKLREICDKWDIEMSIIGQSVEGDYLDIYWYGKRIVHLPLEFVTAGVEYERPYKIKKIEKMQEIPTEPNYRNVLLSLLSSYNIGSKEWIIRQYDHEVQGRTVLKPLQGIINHETHGDAAIIKPLKDSWKGLAITTVANPQMGKIDAYQSALYTVDEAIRNLVAVGARPHSFSDGLNFGNPEREEIMGEFHEACRGLGDAARFLGIPYVSGNVSFYNEAFGKNIPPTPVLMAVGIIGDIRKAISTDFKKEGNSIYLVGETKEEMGGSEYYKLIGAKSTIVPKVNLKELKDRMEEILKAMNENLIASCHDVSHGGLAVALAEMSIGGKMGAEIDLSSMGFMRADFKLFSESPTRWICEVKKEEEEEFEKIVKARKIGLVGGENLKIRDGNRWLFNIHTNILRESWRSALKDYLG</sequence>
<feature type="binding site" evidence="8">
    <location>
        <position position="569"/>
    </location>
    <ligand>
        <name>substrate</name>
    </ligand>
</feature>
<dbReference type="GO" id="GO:0005524">
    <property type="term" value="F:ATP binding"/>
    <property type="evidence" value="ECO:0007669"/>
    <property type="project" value="UniProtKB-UniRule"/>
</dbReference>
<dbReference type="InterPro" id="IPR010074">
    <property type="entry name" value="PRibForGlyAmidine_synth_PurL"/>
</dbReference>
<dbReference type="GeneID" id="8827865"/>
<comment type="subcellular location">
    <subcellularLocation>
        <location evidence="8">Cytoplasm</location>
    </subcellularLocation>
</comment>
<keyword evidence="2 8" id="KW-0436">Ligase</keyword>
<feature type="domain" description="PurM-like C-terminal" evidence="10">
    <location>
        <begin position="604"/>
        <end position="729"/>
    </location>
</feature>
<evidence type="ECO:0000256" key="2">
    <source>
        <dbReference type="ARBA" id="ARBA00022598"/>
    </source>
</evidence>
<dbReference type="InterPro" id="IPR010918">
    <property type="entry name" value="PurM-like_C_dom"/>
</dbReference>